<feature type="region of interest" description="Disordered" evidence="1">
    <location>
        <begin position="19"/>
        <end position="64"/>
    </location>
</feature>
<gene>
    <name evidence="2" type="ORF">XF2B_78600</name>
</gene>
<evidence type="ECO:0000313" key="2">
    <source>
        <dbReference type="EMBL" id="BCE34091.1"/>
    </source>
</evidence>
<accession>A0A809Y8F3</accession>
<reference evidence="2" key="1">
    <citation type="submission" date="2020-05" db="EMBL/GenBank/DDBJ databases">
        <title>Complete genome sequence of Bradyrhizobium diazoefficiens XF2 isolated from soybean nodule.</title>
        <authorList>
            <person name="Noda R."/>
            <person name="Kakizaki K."/>
            <person name="Minamisawa K."/>
        </authorList>
    </citation>
    <scope>NUCLEOTIDE SEQUENCE</scope>
    <source>
        <strain evidence="2">XF2</strain>
    </source>
</reference>
<protein>
    <submittedName>
        <fullName evidence="2">Uncharacterized protein</fullName>
    </submittedName>
</protein>
<proteinExistence type="predicted"/>
<evidence type="ECO:0000256" key="1">
    <source>
        <dbReference type="SAM" id="MobiDB-lite"/>
    </source>
</evidence>
<sequence length="155" mass="16657">MVALSEQLDVRNEIPGAFRRAGTPWQTDSAERTTPSWLVPEGTAGKPNPPRDHLSPASPRPQTATTVLPQQGIAGVVAEVHAESITVQCWVGGEEVEINLPSALFPADLQSYGKTVLLALDNSGGYQRPVVRERAPSPRDLLPGESELDAWVNSL</sequence>
<feature type="compositionally biased region" description="Polar residues" evidence="1">
    <location>
        <begin position="24"/>
        <end position="36"/>
    </location>
</feature>
<name>A0A809Y8F3_9BRAD</name>
<dbReference type="AlphaFoldDB" id="A0A809Y8F3"/>
<dbReference type="EMBL" id="AP023092">
    <property type="protein sequence ID" value="BCE34091.1"/>
    <property type="molecule type" value="Genomic_DNA"/>
</dbReference>
<organism evidence="2">
    <name type="scientific">Bradyrhizobium diazoefficiens</name>
    <dbReference type="NCBI Taxonomy" id="1355477"/>
    <lineage>
        <taxon>Bacteria</taxon>
        <taxon>Pseudomonadati</taxon>
        <taxon>Pseudomonadota</taxon>
        <taxon>Alphaproteobacteria</taxon>
        <taxon>Hyphomicrobiales</taxon>
        <taxon>Nitrobacteraceae</taxon>
        <taxon>Bradyrhizobium</taxon>
    </lineage>
</organism>